<keyword evidence="3" id="KW-1185">Reference proteome</keyword>
<accession>A0A1G9U8E4</accession>
<gene>
    <name evidence="2" type="ORF">SAMN04489726_2243</name>
</gene>
<dbReference type="OrthoDB" id="4567441at2"/>
<dbReference type="RefSeq" id="WP_030433903.1">
    <property type="nucleotide sequence ID" value="NZ_JOEF01000065.1"/>
</dbReference>
<organism evidence="2 3">
    <name type="scientific">Allokutzneria albata</name>
    <name type="common">Kibdelosporangium albatum</name>
    <dbReference type="NCBI Taxonomy" id="211114"/>
    <lineage>
        <taxon>Bacteria</taxon>
        <taxon>Bacillati</taxon>
        <taxon>Actinomycetota</taxon>
        <taxon>Actinomycetes</taxon>
        <taxon>Pseudonocardiales</taxon>
        <taxon>Pseudonocardiaceae</taxon>
        <taxon>Allokutzneria</taxon>
    </lineage>
</organism>
<protein>
    <submittedName>
        <fullName evidence="2">Uncharacterized protein</fullName>
    </submittedName>
</protein>
<feature type="transmembrane region" description="Helical" evidence="1">
    <location>
        <begin position="149"/>
        <end position="168"/>
    </location>
</feature>
<reference evidence="2 3" key="1">
    <citation type="submission" date="2016-10" db="EMBL/GenBank/DDBJ databases">
        <authorList>
            <person name="de Groot N.N."/>
        </authorList>
    </citation>
    <scope>NUCLEOTIDE SEQUENCE [LARGE SCALE GENOMIC DNA]</scope>
    <source>
        <strain evidence="2 3">DSM 44149</strain>
    </source>
</reference>
<dbReference type="STRING" id="211114.SAMN04489726_2243"/>
<dbReference type="AlphaFoldDB" id="A0A1G9U8E4"/>
<feature type="transmembrane region" description="Helical" evidence="1">
    <location>
        <begin position="75"/>
        <end position="94"/>
    </location>
</feature>
<name>A0A1G9U8E4_ALLAB</name>
<dbReference type="EMBL" id="LT629701">
    <property type="protein sequence ID" value="SDM55974.1"/>
    <property type="molecule type" value="Genomic_DNA"/>
</dbReference>
<evidence type="ECO:0000256" key="1">
    <source>
        <dbReference type="SAM" id="Phobius"/>
    </source>
</evidence>
<proteinExistence type="predicted"/>
<feature type="transmembrane region" description="Helical" evidence="1">
    <location>
        <begin position="106"/>
        <end position="129"/>
    </location>
</feature>
<evidence type="ECO:0000313" key="3">
    <source>
        <dbReference type="Proteomes" id="UP000183376"/>
    </source>
</evidence>
<keyword evidence="1" id="KW-1133">Transmembrane helix</keyword>
<keyword evidence="1" id="KW-0812">Transmembrane</keyword>
<sequence length="173" mass="19293">MNSIGYFEAWERWFNGDTALRDARLWRLHVLWWGRVGKLAAFFAGMALILDIIGPERLRQFSTRYVRRNNLPRSSLGPALLGAVAAVFLLWATFFPGKVSFLGFEIAVYSFGVTSAIAVFVLVISLVLLAPALLEGVRRGLVLIFERDALARTVQVTALVLFVAGFHFDMLAS</sequence>
<dbReference type="Proteomes" id="UP000183376">
    <property type="component" value="Chromosome I"/>
</dbReference>
<keyword evidence="1" id="KW-0472">Membrane</keyword>
<evidence type="ECO:0000313" key="2">
    <source>
        <dbReference type="EMBL" id="SDM55974.1"/>
    </source>
</evidence>
<dbReference type="eggNOG" id="ENOG502ZTW2">
    <property type="taxonomic scope" value="Bacteria"/>
</dbReference>
<feature type="transmembrane region" description="Helical" evidence="1">
    <location>
        <begin position="32"/>
        <end position="54"/>
    </location>
</feature>